<dbReference type="Gene3D" id="2.40.10.120">
    <property type="match status" value="2"/>
</dbReference>
<evidence type="ECO:0000256" key="7">
    <source>
        <dbReference type="SAM" id="MobiDB-lite"/>
    </source>
</evidence>
<evidence type="ECO:0000256" key="5">
    <source>
        <dbReference type="ARBA" id="ARBA00022703"/>
    </source>
</evidence>
<sequence length="1029" mass="112894">MDNTNGTSHSKRKQPPAASSDHRPVKQLKSEQETPVKETDMAVNGSHGSGDMPIANDRKMSRITSMPADSAEWQATVERVIKSVVSIHFCQTCSFDTDPALASEATGFVVDAEKGYIMTNRHVVGAGPFWGYCVFDNHEECDVYPVYRDPVHDFGILRFDPTKIRYMPLAPLNLRPDLARIGVEIRVVGNDAGEKLSILSGVISRLDRNAPEYGEGYSDFNTNYIQAAAAASGGSSGSPVVNIDGHAVALQAGGRSDGAATDYFLPLDRPLRVLECIQRGEPVSRGTIQTQWLLKPFDECRRLGLTPGREAEVRAMFPEEIGMLCAEVVLPKGPADNKLEEGDVLIKVNGELLTKFVPLDDILDSSVGGKVTLLVQREGQEIETTIEVGDLHAITPDRFVSVAGASFHDLSYQQARLHAVALKSGGVYVCEAAGSFRFYDGGESGWLVQAIDNKDTPDLATFIEVVRNIPDRSRVVVLYKHLRDLHTLNTLVINMDRHWSPKMRMAVRNDVTGLWDFTDIADAIAPESNPPMKASFTQISRTNYPDAAEIIKSFVKVSSTMPIKLDGFPRGRKTGHGLVINAEKGLVIVSRAIVPYDLCDIVITIADSIVVAGKVVFMHPLQNYAIIQYDPSLVQAPVKSAKLATSHIAQGEETVFFGFNQNYRPVIGKTVVTDITTVAIPASPTTPRYRAINLDAITVDTNLASQCGSGVLVAEDGTVQALWLTYLGERSGSSGKDMEYHLGLSTPMVLPILKQIQEGVVPQLRILNVEIHMIHMSQARLMGVSEAWIERVEREDPERHQLFAVRKVDAGNNDGLLESDVILTLNGKLVTSVAHLDVQYNNATLDAVVVRKQKEIAITVPTVPTTDLETDRVVIFCGAILHRPHHAVRQQISKIHSDIYISGRMRGSPAYQYPLAPTNFITHVNGVATPDLSAFLRETAKIPDNTYFRLKAMSFDDMPWVATLKKCEHYFPTIEFVKDAREELGWRKVVREKDEGGMTGEEVLPGERAMGVEGTEDGGVVPEGGGKSL</sequence>
<keyword evidence="5" id="KW-0053">Apoptosis</keyword>
<feature type="domain" description="PDZ-like" evidence="8">
    <location>
        <begin position="868"/>
        <end position="945"/>
    </location>
</feature>
<proteinExistence type="inferred from homology"/>
<dbReference type="Pfam" id="PF12812">
    <property type="entry name" value="PDZ_1"/>
    <property type="match status" value="2"/>
</dbReference>
<keyword evidence="10" id="KW-0378">Hydrolase</keyword>
<dbReference type="InterPro" id="IPR036034">
    <property type="entry name" value="PDZ_sf"/>
</dbReference>
<evidence type="ECO:0000256" key="4">
    <source>
        <dbReference type="ARBA" id="ARBA00021524"/>
    </source>
</evidence>
<gene>
    <name evidence="10" type="ORF">K402DRAFT_334561</name>
</gene>
<comment type="similarity">
    <text evidence="2">Belongs to the peptidase S1C family.</text>
</comment>
<evidence type="ECO:0000259" key="9">
    <source>
        <dbReference type="Pfam" id="PF17820"/>
    </source>
</evidence>
<name>A0A6G1GXJ1_9PEZI</name>
<dbReference type="Pfam" id="PF13365">
    <property type="entry name" value="Trypsin_2"/>
    <property type="match status" value="1"/>
</dbReference>
<evidence type="ECO:0000256" key="1">
    <source>
        <dbReference type="ARBA" id="ARBA00002558"/>
    </source>
</evidence>
<dbReference type="CDD" id="cd06719">
    <property type="entry name" value="PDZ2-4_Nma111p-like"/>
    <property type="match status" value="1"/>
</dbReference>
<dbReference type="CDD" id="cd06786">
    <property type="entry name" value="cpPDZ1_ScNma111-like"/>
    <property type="match status" value="1"/>
</dbReference>
<dbReference type="PRINTS" id="PR00834">
    <property type="entry name" value="PROTEASES2C"/>
</dbReference>
<evidence type="ECO:0000313" key="10">
    <source>
        <dbReference type="EMBL" id="KAF1985448.1"/>
    </source>
</evidence>
<dbReference type="SUPFAM" id="SSF50156">
    <property type="entry name" value="PDZ domain-like"/>
    <property type="match status" value="3"/>
</dbReference>
<dbReference type="InterPro" id="IPR025926">
    <property type="entry name" value="PDZ-like_dom"/>
</dbReference>
<dbReference type="GO" id="GO:0006508">
    <property type="term" value="P:proteolysis"/>
    <property type="evidence" value="ECO:0007669"/>
    <property type="project" value="UniProtKB-KW"/>
</dbReference>
<dbReference type="OrthoDB" id="4217619at2759"/>
<feature type="domain" description="PDZ" evidence="9">
    <location>
        <begin position="328"/>
        <end position="377"/>
    </location>
</feature>
<evidence type="ECO:0000256" key="2">
    <source>
        <dbReference type="ARBA" id="ARBA00010541"/>
    </source>
</evidence>
<keyword evidence="6" id="KW-0677">Repeat</keyword>
<dbReference type="Gene3D" id="2.30.42.10">
    <property type="match status" value="1"/>
</dbReference>
<dbReference type="Proteomes" id="UP000800041">
    <property type="component" value="Unassembled WGS sequence"/>
</dbReference>
<dbReference type="AlphaFoldDB" id="A0A6G1GXJ1"/>
<dbReference type="GO" id="GO:0004252">
    <property type="term" value="F:serine-type endopeptidase activity"/>
    <property type="evidence" value="ECO:0007669"/>
    <property type="project" value="InterPro"/>
</dbReference>
<evidence type="ECO:0000256" key="3">
    <source>
        <dbReference type="ARBA" id="ARBA00020338"/>
    </source>
</evidence>
<organism evidence="10 11">
    <name type="scientific">Aulographum hederae CBS 113979</name>
    <dbReference type="NCBI Taxonomy" id="1176131"/>
    <lineage>
        <taxon>Eukaryota</taxon>
        <taxon>Fungi</taxon>
        <taxon>Dikarya</taxon>
        <taxon>Ascomycota</taxon>
        <taxon>Pezizomycotina</taxon>
        <taxon>Dothideomycetes</taxon>
        <taxon>Pleosporomycetidae</taxon>
        <taxon>Aulographales</taxon>
        <taxon>Aulographaceae</taxon>
    </lineage>
</organism>
<comment type="function">
    <text evidence="1">Nuclear serine protease which mediates apoptosis.</text>
</comment>
<reference evidence="10" key="1">
    <citation type="journal article" date="2020" name="Stud. Mycol.">
        <title>101 Dothideomycetes genomes: a test case for predicting lifestyles and emergence of pathogens.</title>
        <authorList>
            <person name="Haridas S."/>
            <person name="Albert R."/>
            <person name="Binder M."/>
            <person name="Bloem J."/>
            <person name="Labutti K."/>
            <person name="Salamov A."/>
            <person name="Andreopoulos B."/>
            <person name="Baker S."/>
            <person name="Barry K."/>
            <person name="Bills G."/>
            <person name="Bluhm B."/>
            <person name="Cannon C."/>
            <person name="Castanera R."/>
            <person name="Culley D."/>
            <person name="Daum C."/>
            <person name="Ezra D."/>
            <person name="Gonzalez J."/>
            <person name="Henrissat B."/>
            <person name="Kuo A."/>
            <person name="Liang C."/>
            <person name="Lipzen A."/>
            <person name="Lutzoni F."/>
            <person name="Magnuson J."/>
            <person name="Mondo S."/>
            <person name="Nolan M."/>
            <person name="Ohm R."/>
            <person name="Pangilinan J."/>
            <person name="Park H.-J."/>
            <person name="Ramirez L."/>
            <person name="Alfaro M."/>
            <person name="Sun H."/>
            <person name="Tritt A."/>
            <person name="Yoshinaga Y."/>
            <person name="Zwiers L.-H."/>
            <person name="Turgeon B."/>
            <person name="Goodwin S."/>
            <person name="Spatafora J."/>
            <person name="Crous P."/>
            <person name="Grigoriev I."/>
        </authorList>
    </citation>
    <scope>NUCLEOTIDE SEQUENCE</scope>
    <source>
        <strain evidence="10">CBS 113979</strain>
    </source>
</reference>
<evidence type="ECO:0000256" key="6">
    <source>
        <dbReference type="ARBA" id="ARBA00022737"/>
    </source>
</evidence>
<feature type="compositionally biased region" description="Basic and acidic residues" evidence="7">
    <location>
        <begin position="20"/>
        <end position="40"/>
    </location>
</feature>
<dbReference type="InterPro" id="IPR001940">
    <property type="entry name" value="Peptidase_S1C"/>
</dbReference>
<dbReference type="InterPro" id="IPR009003">
    <property type="entry name" value="Peptidase_S1_PA"/>
</dbReference>
<feature type="region of interest" description="Disordered" evidence="7">
    <location>
        <begin position="1"/>
        <end position="56"/>
    </location>
</feature>
<dbReference type="PANTHER" id="PTHR46366:SF8">
    <property type="entry name" value="PRO-APOPTOTIC SERINE PROTEASE NMA111"/>
    <property type="match status" value="1"/>
</dbReference>
<feature type="domain" description="PDZ-like" evidence="8">
    <location>
        <begin position="393"/>
        <end position="472"/>
    </location>
</feature>
<dbReference type="EMBL" id="ML977162">
    <property type="protein sequence ID" value="KAF1985448.1"/>
    <property type="molecule type" value="Genomic_DNA"/>
</dbReference>
<dbReference type="GO" id="GO:0006915">
    <property type="term" value="P:apoptotic process"/>
    <property type="evidence" value="ECO:0007669"/>
    <property type="project" value="UniProtKB-KW"/>
</dbReference>
<evidence type="ECO:0000259" key="8">
    <source>
        <dbReference type="Pfam" id="PF12812"/>
    </source>
</evidence>
<feature type="region of interest" description="Disordered" evidence="7">
    <location>
        <begin position="996"/>
        <end position="1029"/>
    </location>
</feature>
<keyword evidence="10" id="KW-0645">Protease</keyword>
<dbReference type="Pfam" id="PF17820">
    <property type="entry name" value="PDZ_6"/>
    <property type="match status" value="1"/>
</dbReference>
<dbReference type="InterPro" id="IPR041489">
    <property type="entry name" value="PDZ_6"/>
</dbReference>
<keyword evidence="11" id="KW-1185">Reference proteome</keyword>
<protein>
    <recommendedName>
        <fullName evidence="3">Pro-apoptotic serine protease NMA111</fullName>
    </recommendedName>
    <alternativeName>
        <fullName evidence="4">Pro-apoptotic serine protease nma111</fullName>
    </alternativeName>
</protein>
<evidence type="ECO:0000313" key="11">
    <source>
        <dbReference type="Proteomes" id="UP000800041"/>
    </source>
</evidence>
<dbReference type="PANTHER" id="PTHR46366">
    <property type="entry name" value="PRO-APOPTOTIC SERINE PROTEASE NMA111"/>
    <property type="match status" value="1"/>
</dbReference>
<dbReference type="SUPFAM" id="SSF50494">
    <property type="entry name" value="Trypsin-like serine proteases"/>
    <property type="match status" value="2"/>
</dbReference>
<accession>A0A6G1GXJ1</accession>